<evidence type="ECO:0000256" key="1">
    <source>
        <dbReference type="ARBA" id="ARBA00004477"/>
    </source>
</evidence>
<comment type="caution">
    <text evidence="11">The sequence shown here is derived from an EMBL/GenBank/DDBJ whole genome shotgun (WGS) entry which is preliminary data.</text>
</comment>
<keyword evidence="6 10" id="KW-1133">Transmembrane helix</keyword>
<comment type="similarity">
    <text evidence="2 10">Belongs to the ARV1 family.</text>
</comment>
<evidence type="ECO:0000256" key="9">
    <source>
        <dbReference type="ARBA" id="ARBA00023136"/>
    </source>
</evidence>
<evidence type="ECO:0000256" key="5">
    <source>
        <dbReference type="ARBA" id="ARBA00022824"/>
    </source>
</evidence>
<keyword evidence="7 10" id="KW-0445">Lipid transport</keyword>
<evidence type="ECO:0000256" key="10">
    <source>
        <dbReference type="RuleBase" id="RU368065"/>
    </source>
</evidence>
<keyword evidence="4 10" id="KW-0812">Transmembrane</keyword>
<organism evidence="11 12">
    <name type="scientific">Clavelina lepadiformis</name>
    <name type="common">Light-bulb sea squirt</name>
    <name type="synonym">Ascidia lepadiformis</name>
    <dbReference type="NCBI Taxonomy" id="159417"/>
    <lineage>
        <taxon>Eukaryota</taxon>
        <taxon>Metazoa</taxon>
        <taxon>Chordata</taxon>
        <taxon>Tunicata</taxon>
        <taxon>Ascidiacea</taxon>
        <taxon>Aplousobranchia</taxon>
        <taxon>Clavelinidae</taxon>
        <taxon>Clavelina</taxon>
    </lineage>
</organism>
<keyword evidence="3 10" id="KW-0813">Transport</keyword>
<feature type="transmembrane region" description="Helical" evidence="10">
    <location>
        <begin position="134"/>
        <end position="158"/>
    </location>
</feature>
<sequence length="269" mass="30727">MSAASNVEESSSQDKGKYVCVECEAPSDKLYSTFPGSGNVRIEHCKKCKEPVDRYIEHDVTLQLLDLLLLSKPVWRHVLINQETTYLHWKIAVICLFCNGYMKLITSSSLNEFNPNKSMNDDDFVFQAAKQVELYVLSFVSGLELMAYLLFVLFFNYLMVKCKPFNGLTWKKMRLGFMEKPTSMEIIRCLLLSGAGKLLFIPAIIWAQGESPLYLQMIIFYVMLCSSLAFSLIVNCSLVKGIFIIVLSNVFGISFIHPIDMWLRSLDLF</sequence>
<evidence type="ECO:0000256" key="6">
    <source>
        <dbReference type="ARBA" id="ARBA00022989"/>
    </source>
</evidence>
<keyword evidence="12" id="KW-1185">Reference proteome</keyword>
<evidence type="ECO:0000313" key="12">
    <source>
        <dbReference type="Proteomes" id="UP001642483"/>
    </source>
</evidence>
<dbReference type="InterPro" id="IPR007290">
    <property type="entry name" value="Arv1"/>
</dbReference>
<evidence type="ECO:0000313" key="11">
    <source>
        <dbReference type="EMBL" id="CAK8678268.1"/>
    </source>
</evidence>
<evidence type="ECO:0000256" key="2">
    <source>
        <dbReference type="ARBA" id="ARBA00009187"/>
    </source>
</evidence>
<keyword evidence="8 10" id="KW-0443">Lipid metabolism</keyword>
<dbReference type="Pfam" id="PF04161">
    <property type="entry name" value="Arv1"/>
    <property type="match status" value="1"/>
</dbReference>
<evidence type="ECO:0000256" key="4">
    <source>
        <dbReference type="ARBA" id="ARBA00022692"/>
    </source>
</evidence>
<gene>
    <name evidence="11" type="ORF">CVLEPA_LOCUS8201</name>
</gene>
<dbReference type="PANTHER" id="PTHR14467">
    <property type="entry name" value="ARV1"/>
    <property type="match status" value="1"/>
</dbReference>
<dbReference type="EMBL" id="CAWYQH010000046">
    <property type="protein sequence ID" value="CAK8678268.1"/>
    <property type="molecule type" value="Genomic_DNA"/>
</dbReference>
<evidence type="ECO:0000256" key="8">
    <source>
        <dbReference type="ARBA" id="ARBA00023098"/>
    </source>
</evidence>
<evidence type="ECO:0000256" key="7">
    <source>
        <dbReference type="ARBA" id="ARBA00023055"/>
    </source>
</evidence>
<dbReference type="Proteomes" id="UP001642483">
    <property type="component" value="Unassembled WGS sequence"/>
</dbReference>
<accession>A0ABP0FH74</accession>
<feature type="transmembrane region" description="Helical" evidence="10">
    <location>
        <begin position="241"/>
        <end position="259"/>
    </location>
</feature>
<protein>
    <recommendedName>
        <fullName evidence="10">Protein ARV</fullName>
    </recommendedName>
</protein>
<comment type="function">
    <text evidence="10">Mediator of sterol homeostasis involved in sterol uptake, trafficking and distribution into membranes.</text>
</comment>
<feature type="transmembrane region" description="Helical" evidence="10">
    <location>
        <begin position="186"/>
        <end position="207"/>
    </location>
</feature>
<keyword evidence="5 10" id="KW-0256">Endoplasmic reticulum</keyword>
<name>A0ABP0FH74_CLALP</name>
<comment type="subcellular location">
    <subcellularLocation>
        <location evidence="1 10">Endoplasmic reticulum membrane</location>
        <topology evidence="1 10">Multi-pass membrane protein</topology>
    </subcellularLocation>
</comment>
<dbReference type="PANTHER" id="PTHR14467:SF0">
    <property type="entry name" value="PROTEIN ARV1"/>
    <property type="match status" value="1"/>
</dbReference>
<keyword evidence="9 10" id="KW-0472">Membrane</keyword>
<reference evidence="11 12" key="1">
    <citation type="submission" date="2024-02" db="EMBL/GenBank/DDBJ databases">
        <authorList>
            <person name="Daric V."/>
            <person name="Darras S."/>
        </authorList>
    </citation>
    <scope>NUCLEOTIDE SEQUENCE [LARGE SCALE GENOMIC DNA]</scope>
</reference>
<proteinExistence type="inferred from homology"/>
<evidence type="ECO:0000256" key="3">
    <source>
        <dbReference type="ARBA" id="ARBA00022448"/>
    </source>
</evidence>
<feature type="transmembrane region" description="Helical" evidence="10">
    <location>
        <begin position="213"/>
        <end position="234"/>
    </location>
</feature>